<evidence type="ECO:0000313" key="2">
    <source>
        <dbReference type="Proteomes" id="UP000037510"/>
    </source>
</evidence>
<accession>A0A0L7KV23</accession>
<dbReference type="Proteomes" id="UP000037510">
    <property type="component" value="Unassembled WGS sequence"/>
</dbReference>
<sequence>MSTKVLLQDKGVPLYNRQTDCDSFRDIVDETLKLKVSLKSSGDVVNATMQFTNTIQKACWRCTPQKSEYGMRLKNVPWEIRKRIQEKRRLRRVWHTRCRGRKYAKSLGITNCHQSHKLLTLESNEE</sequence>
<proteinExistence type="predicted"/>
<evidence type="ECO:0000313" key="1">
    <source>
        <dbReference type="EMBL" id="KOB66921.1"/>
    </source>
</evidence>
<name>A0A0L7KV23_OPEBR</name>
<comment type="caution">
    <text evidence="1">The sequence shown here is derived from an EMBL/GenBank/DDBJ whole genome shotgun (WGS) entry which is preliminary data.</text>
</comment>
<reference evidence="1 2" key="1">
    <citation type="journal article" date="2015" name="Genome Biol. Evol.">
        <title>The genome of winter moth (Operophtera brumata) provides a genomic perspective on sexual dimorphism and phenology.</title>
        <authorList>
            <person name="Derks M.F."/>
            <person name="Smit S."/>
            <person name="Salis L."/>
            <person name="Schijlen E."/>
            <person name="Bossers A."/>
            <person name="Mateman C."/>
            <person name="Pijl A.S."/>
            <person name="de Ridder D."/>
            <person name="Groenen M.A."/>
            <person name="Visser M.E."/>
            <person name="Megens H.J."/>
        </authorList>
    </citation>
    <scope>NUCLEOTIDE SEQUENCE [LARGE SCALE GENOMIC DNA]</scope>
    <source>
        <strain evidence="1">WM2013NL</strain>
        <tissue evidence="1">Head and thorax</tissue>
    </source>
</reference>
<protein>
    <submittedName>
        <fullName evidence="1">Uncharacterized protein</fullName>
    </submittedName>
</protein>
<keyword evidence="2" id="KW-1185">Reference proteome</keyword>
<gene>
    <name evidence="1" type="ORF">OBRU01_16564</name>
</gene>
<organism evidence="1 2">
    <name type="scientific">Operophtera brumata</name>
    <name type="common">Winter moth</name>
    <name type="synonym">Phalaena brumata</name>
    <dbReference type="NCBI Taxonomy" id="104452"/>
    <lineage>
        <taxon>Eukaryota</taxon>
        <taxon>Metazoa</taxon>
        <taxon>Ecdysozoa</taxon>
        <taxon>Arthropoda</taxon>
        <taxon>Hexapoda</taxon>
        <taxon>Insecta</taxon>
        <taxon>Pterygota</taxon>
        <taxon>Neoptera</taxon>
        <taxon>Endopterygota</taxon>
        <taxon>Lepidoptera</taxon>
        <taxon>Glossata</taxon>
        <taxon>Ditrysia</taxon>
        <taxon>Geometroidea</taxon>
        <taxon>Geometridae</taxon>
        <taxon>Larentiinae</taxon>
        <taxon>Operophtera</taxon>
    </lineage>
</organism>
<dbReference type="EMBL" id="JTDY01005518">
    <property type="protein sequence ID" value="KOB66921.1"/>
    <property type="molecule type" value="Genomic_DNA"/>
</dbReference>
<dbReference type="AlphaFoldDB" id="A0A0L7KV23"/>